<comment type="subcellular location">
    <subcellularLocation>
        <location evidence="1">Cell outer membrane</location>
    </subcellularLocation>
</comment>
<evidence type="ECO:0000259" key="8">
    <source>
        <dbReference type="Pfam" id="PF14322"/>
    </source>
</evidence>
<dbReference type="RefSeq" id="WP_004298567.1">
    <property type="nucleotide sequence ID" value="NZ_BAABYJ010000001.1"/>
</dbReference>
<evidence type="ECO:0000313" key="12">
    <source>
        <dbReference type="Proteomes" id="UP000266492"/>
    </source>
</evidence>
<reference evidence="9 13" key="2">
    <citation type="journal article" date="2019" name="Nat. Med.">
        <title>A library of human gut bacterial isolates paired with longitudinal multiomics data enables mechanistic microbiome research.</title>
        <authorList>
            <person name="Poyet M."/>
            <person name="Groussin M."/>
            <person name="Gibbons S.M."/>
            <person name="Avila-Pacheco J."/>
            <person name="Jiang X."/>
            <person name="Kearney S.M."/>
            <person name="Perrotta A.R."/>
            <person name="Berdy B."/>
            <person name="Zhao S."/>
            <person name="Lieberman T.D."/>
            <person name="Swanson P.K."/>
            <person name="Smith M."/>
            <person name="Roesemann S."/>
            <person name="Alexander J.E."/>
            <person name="Rich S.A."/>
            <person name="Livny J."/>
            <person name="Vlamakis H."/>
            <person name="Clish C."/>
            <person name="Bullock K."/>
            <person name="Deik A."/>
            <person name="Scott J."/>
            <person name="Pierce K.A."/>
            <person name="Xavier R.J."/>
            <person name="Alm E.J."/>
        </authorList>
    </citation>
    <scope>NUCLEOTIDE SEQUENCE [LARGE SCALE GENOMIC DNA]</scope>
    <source>
        <strain evidence="9 13">BIOML-A183</strain>
    </source>
</reference>
<evidence type="ECO:0000256" key="1">
    <source>
        <dbReference type="ARBA" id="ARBA00004442"/>
    </source>
</evidence>
<dbReference type="InterPro" id="IPR033985">
    <property type="entry name" value="SusD-like_N"/>
</dbReference>
<dbReference type="SUPFAM" id="SSF48452">
    <property type="entry name" value="TPR-like"/>
    <property type="match status" value="1"/>
</dbReference>
<keyword evidence="3 6" id="KW-0732">Signal</keyword>
<dbReference type="Proteomes" id="UP000460135">
    <property type="component" value="Unassembled WGS sequence"/>
</dbReference>
<evidence type="ECO:0000313" key="11">
    <source>
        <dbReference type="EMBL" id="RGS87418.1"/>
    </source>
</evidence>
<dbReference type="Pfam" id="PF07980">
    <property type="entry name" value="SusD_RagB"/>
    <property type="match status" value="1"/>
</dbReference>
<evidence type="ECO:0000256" key="3">
    <source>
        <dbReference type="ARBA" id="ARBA00022729"/>
    </source>
</evidence>
<evidence type="ECO:0000313" key="9">
    <source>
        <dbReference type="EMBL" id="KAA3807746.1"/>
    </source>
</evidence>
<dbReference type="Proteomes" id="UP000266492">
    <property type="component" value="Unassembled WGS sequence"/>
</dbReference>
<evidence type="ECO:0000256" key="6">
    <source>
        <dbReference type="SAM" id="SignalP"/>
    </source>
</evidence>
<evidence type="ECO:0000256" key="5">
    <source>
        <dbReference type="ARBA" id="ARBA00023237"/>
    </source>
</evidence>
<feature type="domain" description="RagB/SusD" evidence="7">
    <location>
        <begin position="321"/>
        <end position="644"/>
    </location>
</feature>
<feature type="chain" id="PRO_5042358290" evidence="6">
    <location>
        <begin position="21"/>
        <end position="645"/>
    </location>
</feature>
<evidence type="ECO:0000256" key="2">
    <source>
        <dbReference type="ARBA" id="ARBA00006275"/>
    </source>
</evidence>
<dbReference type="KEGG" id="boa:Bovatus_03157"/>
<keyword evidence="5" id="KW-0998">Cell outer membrane</keyword>
<reference evidence="10" key="3">
    <citation type="submission" date="2022-10" db="EMBL/GenBank/DDBJ databases">
        <title>Human gut microbiome strain richness.</title>
        <authorList>
            <person name="Chen-Liaw A."/>
        </authorList>
    </citation>
    <scope>NUCLEOTIDE SEQUENCE</scope>
    <source>
        <strain evidence="10">F7_m1001271B151109d0_201107</strain>
    </source>
</reference>
<comment type="similarity">
    <text evidence="2">Belongs to the SusD family.</text>
</comment>
<dbReference type="GO" id="GO:0009279">
    <property type="term" value="C:cell outer membrane"/>
    <property type="evidence" value="ECO:0007669"/>
    <property type="project" value="UniProtKB-SubCell"/>
</dbReference>
<feature type="signal peptide" evidence="6">
    <location>
        <begin position="1"/>
        <end position="20"/>
    </location>
</feature>
<evidence type="ECO:0000313" key="13">
    <source>
        <dbReference type="Proteomes" id="UP000460135"/>
    </source>
</evidence>
<dbReference type="EMBL" id="QRVZ01000002">
    <property type="protein sequence ID" value="RGS87418.1"/>
    <property type="molecule type" value="Genomic_DNA"/>
</dbReference>
<gene>
    <name evidence="11" type="ORF">DWX70_02865</name>
    <name evidence="9" type="ORF">F3F51_05610</name>
    <name evidence="10" type="ORF">PO240_11875</name>
</gene>
<dbReference type="EMBL" id="JAQNWR010000007">
    <property type="protein sequence ID" value="MDC2408573.1"/>
    <property type="molecule type" value="Genomic_DNA"/>
</dbReference>
<dbReference type="InterPro" id="IPR012944">
    <property type="entry name" value="SusD_RagB_dom"/>
</dbReference>
<evidence type="ECO:0000313" key="10">
    <source>
        <dbReference type="EMBL" id="MDC2408573.1"/>
    </source>
</evidence>
<evidence type="ECO:0000256" key="4">
    <source>
        <dbReference type="ARBA" id="ARBA00023136"/>
    </source>
</evidence>
<evidence type="ECO:0000259" key="7">
    <source>
        <dbReference type="Pfam" id="PF07980"/>
    </source>
</evidence>
<keyword evidence="4" id="KW-0472">Membrane</keyword>
<dbReference type="Gene3D" id="1.25.40.390">
    <property type="match status" value="1"/>
</dbReference>
<comment type="caution">
    <text evidence="11">The sequence shown here is derived from an EMBL/GenBank/DDBJ whole genome shotgun (WGS) entry which is preliminary data.</text>
</comment>
<organism evidence="11 12">
    <name type="scientific">Bacteroides ovatus</name>
    <dbReference type="NCBI Taxonomy" id="28116"/>
    <lineage>
        <taxon>Bacteria</taxon>
        <taxon>Pseudomonadati</taxon>
        <taxon>Bacteroidota</taxon>
        <taxon>Bacteroidia</taxon>
        <taxon>Bacteroidales</taxon>
        <taxon>Bacteroidaceae</taxon>
        <taxon>Bacteroides</taxon>
    </lineage>
</organism>
<dbReference type="AlphaFoldDB" id="A0A395W0J1"/>
<dbReference type="EMBL" id="VWLX01000003">
    <property type="protein sequence ID" value="KAA3807746.1"/>
    <property type="molecule type" value="Genomic_DNA"/>
</dbReference>
<dbReference type="Proteomes" id="UP001214017">
    <property type="component" value="Unassembled WGS sequence"/>
</dbReference>
<dbReference type="Pfam" id="PF14322">
    <property type="entry name" value="SusD-like_3"/>
    <property type="match status" value="1"/>
</dbReference>
<protein>
    <submittedName>
        <fullName evidence="11">RagB/SusD family nutrient uptake outer membrane protein</fullName>
    </submittedName>
</protein>
<feature type="domain" description="SusD-like N-terminal" evidence="8">
    <location>
        <begin position="21"/>
        <end position="213"/>
    </location>
</feature>
<name>A0A395W0J1_BACOV</name>
<dbReference type="InterPro" id="IPR011990">
    <property type="entry name" value="TPR-like_helical_dom_sf"/>
</dbReference>
<dbReference type="PROSITE" id="PS51257">
    <property type="entry name" value="PROKAR_LIPOPROTEIN"/>
    <property type="match status" value="1"/>
</dbReference>
<reference evidence="11 12" key="1">
    <citation type="submission" date="2018-08" db="EMBL/GenBank/DDBJ databases">
        <title>A genome reference for cultivated species of the human gut microbiota.</title>
        <authorList>
            <person name="Zou Y."/>
            <person name="Xue W."/>
            <person name="Luo G."/>
        </authorList>
    </citation>
    <scope>NUCLEOTIDE SEQUENCE [LARGE SCALE GENOMIC DNA]</scope>
    <source>
        <strain evidence="11 12">AF20-9LB</strain>
    </source>
</reference>
<sequence>MRKIQVILLSMTMAVLSACADYLDIVPDNVPTMEHAFKDRVSAERFLATIYQYMPQIGHPMYDPALLGSDEYGTNQNDYHLNLFHYWGDRMKLGEQNTNDPIMNYWEGRNDARNLYIALRDCNIFLENIGKVGPDLNDEDRARWIAEVKFLKAFYHFYLLRMYGPIPLVKENLPIGSSSEEVRVYRDTFDDCVDYICQLCEEAIPDLPLSITDVINEMGRITRPIAATLLAEARVTGASPLFNGNPDFQDLTDNRGMKLFSEEDPNKWNVAAVACKEAVEICKEAGISQLYEFNDSRYDLSEETRRGMSIRGASTEKWNEELIWGNPVNTSAQLQQRILPCFKDKDWSHTSGPIPEVYPTFRMAELFYSQNGVPIEEDVNYDHPHRYQVVTVGDDHTYYIKKGERTAYLNLYREPRFYADLGFDRGYWFGNGRTKDVGKGTASETPWIVAAKKGQMSGKTKETTYSRSGYFCKKMVHFEAATDANGKATYARTTYPLMRLADLYLLYAEALNESLNEPNDEVYYYIDEVRKRAGLKGVKESWSNYSRNPDKPLTKIGMRDIIRQERMIELSFESKRFWDVRRWKLAHIYYNQVERGWNVHQSTEQEYYNVITVQPLQFTTKQYLWPIREAELMKNSNLIQNPYWD</sequence>
<accession>A0A395W0J1</accession>
<dbReference type="GeneID" id="29452797"/>
<proteinExistence type="inferred from homology"/>